<feature type="compositionally biased region" description="Pro residues" evidence="1">
    <location>
        <begin position="1130"/>
        <end position="1139"/>
    </location>
</feature>
<feature type="region of interest" description="Disordered" evidence="1">
    <location>
        <begin position="564"/>
        <end position="649"/>
    </location>
</feature>
<feature type="region of interest" description="Disordered" evidence="1">
    <location>
        <begin position="1"/>
        <end position="25"/>
    </location>
</feature>
<feature type="compositionally biased region" description="Acidic residues" evidence="1">
    <location>
        <begin position="389"/>
        <end position="405"/>
    </location>
</feature>
<evidence type="ECO:0008006" key="4">
    <source>
        <dbReference type="Google" id="ProtNLM"/>
    </source>
</evidence>
<evidence type="ECO:0000256" key="1">
    <source>
        <dbReference type="SAM" id="MobiDB-lite"/>
    </source>
</evidence>
<feature type="region of interest" description="Disordered" evidence="1">
    <location>
        <begin position="774"/>
        <end position="836"/>
    </location>
</feature>
<feature type="compositionally biased region" description="Polar residues" evidence="1">
    <location>
        <begin position="156"/>
        <end position="170"/>
    </location>
</feature>
<feature type="compositionally biased region" description="Basic and acidic residues" evidence="1">
    <location>
        <begin position="582"/>
        <end position="591"/>
    </location>
</feature>
<dbReference type="PANTHER" id="PTHR42070">
    <property type="entry name" value="FILAMENT ASSOCIATED PROTEIN, PUTATIVE (AFU_ORTHOLOGUE AFUA_8G06630)-RELATED"/>
    <property type="match status" value="1"/>
</dbReference>
<keyword evidence="3" id="KW-1185">Reference proteome</keyword>
<feature type="compositionally biased region" description="Acidic residues" evidence="1">
    <location>
        <begin position="526"/>
        <end position="537"/>
    </location>
</feature>
<name>A0A1W5D9J0_9LECA</name>
<sequence>MSSSPPTQEKANLARIRDNQRRSRARRKEYLQELEGKFRNCELLGVEASSEIQSAARRVAEENKRLRTLLRARGVGDAEVDGFLGRPTTENPQFPSAGAALDAMLKTKRPCRGETPGCSRQGSEASSNNTWEPGSGVPPAQDIRKRQEAVSILPADTSTDSAVTPYTEASSDGYVPPGYVPLESAYPSGEWTVQNGHSYDLGDELAGDGGTSSCNFAASVITCMTDGVDVDRIKQELGCAPGADCTVHSSTLFTVMDHYSGQSLGLNPLDLSGGMPPAKNPPVWDPALLIPSATAITTIQSQALPQVAPIPSPLAILGRRQTELTVVVNVSSASVRDLWHHCAETQNASHDNHIRHEIFSGQSRKGGKQYLHDTGVGFIAWIERASAPEQDEMQVSDDESGDDESPPAKDTLRSCWITSGNRISLEASGRQSGVAILGQQSKILNIRRSQKTDGGTAHFIIHSSQSTLTINGIRVRPGGIAGPLPSFAVIEVGSIAVFWWNGPKSLNYIPQGPAKTSKKRSHALDPEEEYENFNDDEEPLAKRAKVLENPSRFAVLRRPARMASGKVIRSGGWTGRSGVDSNKLRNIKDLPPRAPQSPRPGIDQGLSRARPPKVLPPRSRSGVKPGQKPPGTKKPLSLASTPTRDEPLFPALTTWRQQLQERLQYWREERERALREEKAAQESNTQDKAPNRPSRDAPYQIKQTDNLDDSEVVQGIASVWRPLIDWGTNFAFGNSELFQARRLEKSFMEVDCVLPQHPFVIPLILNQLVHDPPGERLRDVKRRPPKKSVEELNREKEMDELKTKRSQAEQEKDLKKQARAAINNPTKKPKERPQGNRAPYVGGVGHFVLAAAERVPGTTDGVRLTFWDSAPSNDTRDVIRACVRNIVRYSGWMPPDVWPRFIESEERWPESPRQIRNTCGMHVLLNAWAYMLNIPLNPRITMGSRFYDAALEIINLSLRGLMDAPTIRAFLHANKYAAPQDFAHVQQVEASTRPDQPREMHHLPQTARVNIALVDDMISGLRSLNETQISAEESRRTSGQGKQGSKPPKSTIPPKDPISPKDLTTPKSSSLRKQTPARDKTLSSKIQRTSPGKKSSPPKKSTTQDSAEESRKSSGQGEQGSEPPKDPIPPKDPTTPKPSPLGKQTPAKDKTPSLKVQRTSPGKKSSPTKKSTAATGRDILPPPSTWEEILEAGITQQNDAARNSNKPASYTLSTVESNALDDSDVVYTIASVWAGLRNSGCHFGFGTPDTFQWYRDPANGTLPGSTAVGGPYPLIIPLIFGDALETQRDQDRAVEEIQRLNKGREWNERVRPSRNSEIGGIGHFILAVARRGVRGAHSTNEVTIFAMDSAPGSISQFDYTAVAQNIVRYSGWMGVNMHGVPLRVEPTFRRLSVQAVPLQREQNNCGFHAILNAWAVMLRVPVHSGEERRLTAWRGHVAGDSDFYRVGKQIMNLAVQGFMDSRTIQAFMMVFGYAKDRSVDDAKGVPVIMQSVAMNTGILNDIMGAARDEEQNKAIALGLS</sequence>
<dbReference type="PANTHER" id="PTHR42070:SF1">
    <property type="entry name" value="FILAMENT ASSOCIATED PROTEIN, PUTATIVE (AFU_ORTHOLOGUE AFUA_8G06630)-RELATED"/>
    <property type="match status" value="1"/>
</dbReference>
<reference evidence="3" key="1">
    <citation type="submission" date="2017-03" db="EMBL/GenBank/DDBJ databases">
        <authorList>
            <person name="Sharma R."/>
            <person name="Thines M."/>
        </authorList>
    </citation>
    <scope>NUCLEOTIDE SEQUENCE [LARGE SCALE GENOMIC DNA]</scope>
</reference>
<protein>
    <recommendedName>
        <fullName evidence="4">Ubiquitin-like protease family profile domain-containing protein</fullName>
    </recommendedName>
</protein>
<feature type="region of interest" description="Disordered" evidence="1">
    <location>
        <begin position="674"/>
        <end position="699"/>
    </location>
</feature>
<dbReference type="CDD" id="cd14688">
    <property type="entry name" value="bZIP_YAP"/>
    <property type="match status" value="1"/>
</dbReference>
<organism evidence="2 3">
    <name type="scientific">Lasallia pustulata</name>
    <dbReference type="NCBI Taxonomy" id="136370"/>
    <lineage>
        <taxon>Eukaryota</taxon>
        <taxon>Fungi</taxon>
        <taxon>Dikarya</taxon>
        <taxon>Ascomycota</taxon>
        <taxon>Pezizomycotina</taxon>
        <taxon>Lecanoromycetes</taxon>
        <taxon>OSLEUM clade</taxon>
        <taxon>Umbilicariomycetidae</taxon>
        <taxon>Umbilicariales</taxon>
        <taxon>Umbilicariaceae</taxon>
        <taxon>Lasallia</taxon>
    </lineage>
</organism>
<accession>A0A1W5D9J0</accession>
<evidence type="ECO:0000313" key="2">
    <source>
        <dbReference type="EMBL" id="SLM39569.1"/>
    </source>
</evidence>
<feature type="compositionally biased region" description="Low complexity" evidence="1">
    <location>
        <begin position="1089"/>
        <end position="1103"/>
    </location>
</feature>
<feature type="region of interest" description="Disordered" evidence="1">
    <location>
        <begin position="111"/>
        <end position="174"/>
    </location>
</feature>
<feature type="region of interest" description="Disordered" evidence="1">
    <location>
        <begin position="389"/>
        <end position="412"/>
    </location>
</feature>
<feature type="region of interest" description="Disordered" evidence="1">
    <location>
        <begin position="512"/>
        <end position="537"/>
    </location>
</feature>
<feature type="region of interest" description="Disordered" evidence="1">
    <location>
        <begin position="1026"/>
        <end position="1183"/>
    </location>
</feature>
<feature type="compositionally biased region" description="Polar residues" evidence="1">
    <location>
        <begin position="1"/>
        <end position="10"/>
    </location>
</feature>
<proteinExistence type="predicted"/>
<dbReference type="EMBL" id="FWEW01003528">
    <property type="protein sequence ID" value="SLM39569.1"/>
    <property type="molecule type" value="Genomic_DNA"/>
</dbReference>
<feature type="compositionally biased region" description="Basic and acidic residues" evidence="1">
    <location>
        <begin position="787"/>
        <end position="816"/>
    </location>
</feature>
<feature type="compositionally biased region" description="Low complexity" evidence="1">
    <location>
        <begin position="622"/>
        <end position="635"/>
    </location>
</feature>
<evidence type="ECO:0000313" key="3">
    <source>
        <dbReference type="Proteomes" id="UP000192927"/>
    </source>
</evidence>
<dbReference type="Proteomes" id="UP000192927">
    <property type="component" value="Unassembled WGS sequence"/>
</dbReference>
<feature type="compositionally biased region" description="Polar residues" evidence="1">
    <location>
        <begin position="118"/>
        <end position="132"/>
    </location>
</feature>
<feature type="compositionally biased region" description="Low complexity" evidence="1">
    <location>
        <begin position="1159"/>
        <end position="1176"/>
    </location>
</feature>